<evidence type="ECO:0000313" key="3">
    <source>
        <dbReference type="EMBL" id="BDZ44571.1"/>
    </source>
</evidence>
<organism evidence="3 4">
    <name type="scientific">Naasia aerilata</name>
    <dbReference type="NCBI Taxonomy" id="1162966"/>
    <lineage>
        <taxon>Bacteria</taxon>
        <taxon>Bacillati</taxon>
        <taxon>Actinomycetota</taxon>
        <taxon>Actinomycetes</taxon>
        <taxon>Micrococcales</taxon>
        <taxon>Microbacteriaceae</taxon>
        <taxon>Naasia</taxon>
    </lineage>
</organism>
<dbReference type="EMBL" id="AP027731">
    <property type="protein sequence ID" value="BDZ44571.1"/>
    <property type="molecule type" value="Genomic_DNA"/>
</dbReference>
<feature type="transmembrane region" description="Helical" evidence="1">
    <location>
        <begin position="98"/>
        <end position="118"/>
    </location>
</feature>
<dbReference type="Pfam" id="PF03372">
    <property type="entry name" value="Exo_endo_phos"/>
    <property type="match status" value="1"/>
</dbReference>
<proteinExistence type="predicted"/>
<evidence type="ECO:0000259" key="2">
    <source>
        <dbReference type="Pfam" id="PF03372"/>
    </source>
</evidence>
<dbReference type="InterPro" id="IPR036691">
    <property type="entry name" value="Endo/exonu/phosph_ase_sf"/>
</dbReference>
<keyword evidence="4" id="KW-1185">Reference proteome</keyword>
<dbReference type="Proteomes" id="UP001321498">
    <property type="component" value="Chromosome"/>
</dbReference>
<protein>
    <recommendedName>
        <fullName evidence="2">Endonuclease/exonuclease/phosphatase domain-containing protein</fullName>
    </recommendedName>
</protein>
<keyword evidence="1" id="KW-0472">Membrane</keyword>
<evidence type="ECO:0000313" key="4">
    <source>
        <dbReference type="Proteomes" id="UP001321498"/>
    </source>
</evidence>
<name>A0ABM8G8W3_9MICO</name>
<dbReference type="SUPFAM" id="SSF56219">
    <property type="entry name" value="DNase I-like"/>
    <property type="match status" value="1"/>
</dbReference>
<feature type="domain" description="Endonuclease/exonuclease/phosphatase" evidence="2">
    <location>
        <begin position="138"/>
        <end position="340"/>
    </location>
</feature>
<accession>A0ABM8G8W3</accession>
<dbReference type="Gene3D" id="3.60.10.10">
    <property type="entry name" value="Endonuclease/exonuclease/phosphatase"/>
    <property type="match status" value="1"/>
</dbReference>
<sequence>MLDRRVRPARRLTGRALPGGAGRLGYGERVIRRALAAVVVLAVSGTLLALVWPQVFGLERTSPLAQAVSLRGAAALVAVVAAVLGTLLALLVRSGRRFFAVLSALLLAFAGVQVAVLAGRGLAGSSFETPSAATLTVLSWNTLGDAPGAERIAQLVIEAQAEVVALPETTRATAEDVAARARAAGLPLVAYTVAYDEVSKARSTSLLISSALGSYVVGAGASNTSVLPSIVAVPTGGGPLIISAHAVAPTPSNAADWRSDLAWLAAQCQGPDVVMAGDFNATVDHFTGLEGPAPDAAATRTDLGQCRDAGRLGSGGAVGTWPTWLPPFLGTPIDHVLATPPGG</sequence>
<evidence type="ECO:0000256" key="1">
    <source>
        <dbReference type="SAM" id="Phobius"/>
    </source>
</evidence>
<reference evidence="4" key="1">
    <citation type="journal article" date="2019" name="Int. J. Syst. Evol. Microbiol.">
        <title>The Global Catalogue of Microorganisms (GCM) 10K type strain sequencing project: providing services to taxonomists for standard genome sequencing and annotation.</title>
        <authorList>
            <consortium name="The Broad Institute Genomics Platform"/>
            <consortium name="The Broad Institute Genome Sequencing Center for Infectious Disease"/>
            <person name="Wu L."/>
            <person name="Ma J."/>
        </authorList>
    </citation>
    <scope>NUCLEOTIDE SEQUENCE [LARGE SCALE GENOMIC DNA]</scope>
    <source>
        <strain evidence="4">NBRC 108725</strain>
    </source>
</reference>
<keyword evidence="1" id="KW-0812">Transmembrane</keyword>
<dbReference type="InterPro" id="IPR005135">
    <property type="entry name" value="Endo/exonuclease/phosphatase"/>
</dbReference>
<keyword evidence="1" id="KW-1133">Transmembrane helix</keyword>
<gene>
    <name evidence="3" type="ORF">GCM10025866_04800</name>
</gene>
<feature type="transmembrane region" description="Helical" evidence="1">
    <location>
        <begin position="72"/>
        <end position="91"/>
    </location>
</feature>
<feature type="transmembrane region" description="Helical" evidence="1">
    <location>
        <begin position="34"/>
        <end position="52"/>
    </location>
</feature>